<dbReference type="AlphaFoldDB" id="A0A365H9S3"/>
<evidence type="ECO:0000313" key="3">
    <source>
        <dbReference type="Proteomes" id="UP000251891"/>
    </source>
</evidence>
<reference evidence="2 3" key="1">
    <citation type="submission" date="2018-06" db="EMBL/GenBank/DDBJ databases">
        <title>Actinomadura craniellae sp. nov. isolated from marine sponge Craniella sp.</title>
        <authorList>
            <person name="Li L."/>
            <person name="Xu Q.H."/>
            <person name="Lin H.W."/>
            <person name="Lu Y.H."/>
        </authorList>
    </citation>
    <scope>NUCLEOTIDE SEQUENCE [LARGE SCALE GENOMIC DNA]</scope>
    <source>
        <strain evidence="2 3">LHW63021</strain>
    </source>
</reference>
<dbReference type="EMBL" id="QLYX01000003">
    <property type="protein sequence ID" value="RAY15831.1"/>
    <property type="molecule type" value="Genomic_DNA"/>
</dbReference>
<protein>
    <submittedName>
        <fullName evidence="2">Uncharacterized protein</fullName>
    </submittedName>
</protein>
<proteinExistence type="predicted"/>
<sequence>MFALRCSIAPGTSRRTVSAAGAEQAGGRRVNARDTTDGAAVGLPDGRSAVGDAGRATRSGSRSPDRKITAAATVPATAATTSNALSTLIADRRTLPGGSGGE</sequence>
<dbReference type="Proteomes" id="UP000251891">
    <property type="component" value="Unassembled WGS sequence"/>
</dbReference>
<accession>A0A365H9S3</accession>
<name>A0A365H9S3_9ACTN</name>
<organism evidence="2 3">
    <name type="scientific">Actinomadura craniellae</name>
    <dbReference type="NCBI Taxonomy" id="2231787"/>
    <lineage>
        <taxon>Bacteria</taxon>
        <taxon>Bacillati</taxon>
        <taxon>Actinomycetota</taxon>
        <taxon>Actinomycetes</taxon>
        <taxon>Streptosporangiales</taxon>
        <taxon>Thermomonosporaceae</taxon>
        <taxon>Actinomadura</taxon>
    </lineage>
</organism>
<gene>
    <name evidence="2" type="ORF">DPM19_08680</name>
</gene>
<feature type="region of interest" description="Disordered" evidence="1">
    <location>
        <begin position="13"/>
        <end position="74"/>
    </location>
</feature>
<keyword evidence="3" id="KW-1185">Reference proteome</keyword>
<evidence type="ECO:0000313" key="2">
    <source>
        <dbReference type="EMBL" id="RAY15831.1"/>
    </source>
</evidence>
<comment type="caution">
    <text evidence="2">The sequence shown here is derived from an EMBL/GenBank/DDBJ whole genome shotgun (WGS) entry which is preliminary data.</text>
</comment>
<evidence type="ECO:0000256" key="1">
    <source>
        <dbReference type="SAM" id="MobiDB-lite"/>
    </source>
</evidence>